<dbReference type="Proteomes" id="UP001280581">
    <property type="component" value="Unassembled WGS sequence"/>
</dbReference>
<dbReference type="AlphaFoldDB" id="A0AAN6LTM7"/>
<evidence type="ECO:0000313" key="3">
    <source>
        <dbReference type="Proteomes" id="UP001280581"/>
    </source>
</evidence>
<comment type="caution">
    <text evidence="2">The sequence shown here is derived from an EMBL/GenBank/DDBJ whole genome shotgun (WGS) entry which is preliminary data.</text>
</comment>
<feature type="non-terminal residue" evidence="2">
    <location>
        <position position="221"/>
    </location>
</feature>
<name>A0AAN6LTM7_9PLEO</name>
<organism evidence="2 3">
    <name type="scientific">Pseudopithomyces chartarum</name>
    <dbReference type="NCBI Taxonomy" id="1892770"/>
    <lineage>
        <taxon>Eukaryota</taxon>
        <taxon>Fungi</taxon>
        <taxon>Dikarya</taxon>
        <taxon>Ascomycota</taxon>
        <taxon>Pezizomycotina</taxon>
        <taxon>Dothideomycetes</taxon>
        <taxon>Pleosporomycetidae</taxon>
        <taxon>Pleosporales</taxon>
        <taxon>Massarineae</taxon>
        <taxon>Didymosphaeriaceae</taxon>
        <taxon>Pseudopithomyces</taxon>
    </lineage>
</organism>
<reference evidence="2 3" key="1">
    <citation type="submission" date="2021-02" db="EMBL/GenBank/DDBJ databases">
        <title>Genome assembly of Pseudopithomyces chartarum.</title>
        <authorList>
            <person name="Jauregui R."/>
            <person name="Singh J."/>
            <person name="Voisey C."/>
        </authorList>
    </citation>
    <scope>NUCLEOTIDE SEQUENCE [LARGE SCALE GENOMIC DNA]</scope>
    <source>
        <strain evidence="2 3">AGR01</strain>
    </source>
</reference>
<feature type="region of interest" description="Disordered" evidence="1">
    <location>
        <begin position="1"/>
        <end position="32"/>
    </location>
</feature>
<evidence type="ECO:0000313" key="2">
    <source>
        <dbReference type="EMBL" id="KAK3207242.1"/>
    </source>
</evidence>
<gene>
    <name evidence="2" type="ORF">GRF29_103g297033</name>
</gene>
<evidence type="ECO:0000256" key="1">
    <source>
        <dbReference type="SAM" id="MobiDB-lite"/>
    </source>
</evidence>
<sequence>MASQPDTPLPTTTASPLPAPALDLNSNANAKSLPPHWLPLLSPRSLNFYDGTYTWDGGKGYWDDKDMYHVFNDGEDEEGRPPTPGPVGVWLLEKGEEGEGEEMGFVCEEVEKKDITSPMDMMEDTMQLDTLEEDDLPTVEDTQHGPDDANVTRGIPADSSPLSDCPSDLSDWDVSHETQDSDHTSGHKSEGETEYSDASEVGGRCFKNGKARGCSIDSGVG</sequence>
<proteinExistence type="predicted"/>
<feature type="compositionally biased region" description="Basic and acidic residues" evidence="1">
    <location>
        <begin position="173"/>
        <end position="191"/>
    </location>
</feature>
<accession>A0AAN6LTM7</accession>
<keyword evidence="3" id="KW-1185">Reference proteome</keyword>
<feature type="compositionally biased region" description="Low complexity" evidence="1">
    <location>
        <begin position="158"/>
        <end position="169"/>
    </location>
</feature>
<feature type="region of interest" description="Disordered" evidence="1">
    <location>
        <begin position="126"/>
        <end position="221"/>
    </location>
</feature>
<protein>
    <submittedName>
        <fullName evidence="2">Uncharacterized protein</fullName>
    </submittedName>
</protein>
<dbReference type="EMBL" id="WVTA01000009">
    <property type="protein sequence ID" value="KAK3207242.1"/>
    <property type="molecule type" value="Genomic_DNA"/>
</dbReference>